<evidence type="ECO:0000313" key="1">
    <source>
        <dbReference type="EMBL" id="SVB46199.1"/>
    </source>
</evidence>
<dbReference type="AlphaFoldDB" id="A0A382E733"/>
<proteinExistence type="predicted"/>
<reference evidence="1" key="1">
    <citation type="submission" date="2018-05" db="EMBL/GenBank/DDBJ databases">
        <authorList>
            <person name="Lanie J.A."/>
            <person name="Ng W.-L."/>
            <person name="Kazmierczak K.M."/>
            <person name="Andrzejewski T.M."/>
            <person name="Davidsen T.M."/>
            <person name="Wayne K.J."/>
            <person name="Tettelin H."/>
            <person name="Glass J.I."/>
            <person name="Rusch D."/>
            <person name="Podicherti R."/>
            <person name="Tsui H.-C.T."/>
            <person name="Winkler M.E."/>
        </authorList>
    </citation>
    <scope>NUCLEOTIDE SEQUENCE</scope>
</reference>
<accession>A0A382E733</accession>
<feature type="non-terminal residue" evidence="1">
    <location>
        <position position="1"/>
    </location>
</feature>
<organism evidence="1">
    <name type="scientific">marine metagenome</name>
    <dbReference type="NCBI Taxonomy" id="408172"/>
    <lineage>
        <taxon>unclassified sequences</taxon>
        <taxon>metagenomes</taxon>
        <taxon>ecological metagenomes</taxon>
    </lineage>
</organism>
<gene>
    <name evidence="1" type="ORF">METZ01_LOCUS199053</name>
</gene>
<sequence length="77" mass="8603">VKKTTSGEEGQLVKTDQVTLCHSRCDRRVVLRQRLFIHTHDADDTRPCGRRAVDVFGEPGAYSFRVTVASPDSRCGL</sequence>
<dbReference type="EMBL" id="UINC01042919">
    <property type="protein sequence ID" value="SVB46199.1"/>
    <property type="molecule type" value="Genomic_DNA"/>
</dbReference>
<protein>
    <submittedName>
        <fullName evidence="1">Uncharacterized protein</fullName>
    </submittedName>
</protein>
<name>A0A382E733_9ZZZZ</name>